<dbReference type="PANTHER" id="PTHR43095">
    <property type="entry name" value="SUGAR KINASE"/>
    <property type="match status" value="1"/>
</dbReference>
<evidence type="ECO:0000256" key="3">
    <source>
        <dbReference type="ARBA" id="ARBA00022777"/>
    </source>
</evidence>
<evidence type="ECO:0000313" key="6">
    <source>
        <dbReference type="EMBL" id="SDP80757.1"/>
    </source>
</evidence>
<dbReference type="InterPro" id="IPR043129">
    <property type="entry name" value="ATPase_NBD"/>
</dbReference>
<keyword evidence="3 6" id="KW-0418">Kinase</keyword>
<sequence>MAKDIVIGLDIGTTSVKAVAFNKHGMVHYEAEVEYPLLTPQPGWAEQDPIVIEQSTLQVIKNLVLGGSIKPSDILSFGISSAMHSLICIDKNGNPLSNSITWADGRSTKQAREIKDNYGHLIYQQTGTPIHPMSPLTKLVWMKENNYNPYKQASKFISIKEFILYRWFGAELVDYSIASASGLFDLHTLDWNSTALTIAGITKEQLFKPVKPTEVITGLKSHIAKEIGIRNDIPFVIGASDGPLANIGIGAISPGEVAITIGTSGAIRQIVPTPKTDKLQQTFCYAITDSLSLIGGPTNNGGIVLRWLRDTIGHEGSYEELIALAKDVLPGSENLLFLPYLNGERAPLWNSDIRGSFIGLSLRHKKEHMIRAGLEGVIFSIYHVGQALERLAGSPQKILASGGFARSSLWLQILADVFNQEVQVPVSHQSSAWGAAWLSLYGIGEVNSLEQIKQHIPMQGSYLPDKKGNEKYQEMFKMYKDFSITLNNFKSK</sequence>
<keyword evidence="2" id="KW-0808">Transferase</keyword>
<evidence type="ECO:0000313" key="7">
    <source>
        <dbReference type="Proteomes" id="UP000199159"/>
    </source>
</evidence>
<feature type="domain" description="Carbohydrate kinase FGGY N-terminal" evidence="4">
    <location>
        <begin position="5"/>
        <end position="248"/>
    </location>
</feature>
<organism evidence="6 7">
    <name type="scientific">Litchfieldia salsa</name>
    <dbReference type="NCBI Taxonomy" id="930152"/>
    <lineage>
        <taxon>Bacteria</taxon>
        <taxon>Bacillati</taxon>
        <taxon>Bacillota</taxon>
        <taxon>Bacilli</taxon>
        <taxon>Bacillales</taxon>
        <taxon>Bacillaceae</taxon>
        <taxon>Litchfieldia</taxon>
    </lineage>
</organism>
<dbReference type="Pfam" id="PF02782">
    <property type="entry name" value="FGGY_C"/>
    <property type="match status" value="1"/>
</dbReference>
<dbReference type="GO" id="GO:0016773">
    <property type="term" value="F:phosphotransferase activity, alcohol group as acceptor"/>
    <property type="evidence" value="ECO:0007669"/>
    <property type="project" value="InterPro"/>
</dbReference>
<dbReference type="CDD" id="cd07770">
    <property type="entry name" value="ASKHA_NBD_FGGY_GntK"/>
    <property type="match status" value="1"/>
</dbReference>
<dbReference type="InterPro" id="IPR018485">
    <property type="entry name" value="FGGY_C"/>
</dbReference>
<comment type="similarity">
    <text evidence="1">Belongs to the FGGY kinase family.</text>
</comment>
<dbReference type="Pfam" id="PF00370">
    <property type="entry name" value="FGGY_N"/>
    <property type="match status" value="1"/>
</dbReference>
<dbReference type="EMBL" id="FNJU01000007">
    <property type="protein sequence ID" value="SDP80757.1"/>
    <property type="molecule type" value="Genomic_DNA"/>
</dbReference>
<protein>
    <submittedName>
        <fullName evidence="6">Gluconate kinase, FGGY family</fullName>
    </submittedName>
</protein>
<feature type="domain" description="Carbohydrate kinase FGGY C-terminal" evidence="5">
    <location>
        <begin position="258"/>
        <end position="441"/>
    </location>
</feature>
<dbReference type="AlphaFoldDB" id="A0A1H0VQI0"/>
<dbReference type="STRING" id="930152.SAMN05216565_107151"/>
<gene>
    <name evidence="6" type="ORF">SAMN05216565_107151</name>
</gene>
<accession>A0A1H0VQI0</accession>
<dbReference type="InterPro" id="IPR018483">
    <property type="entry name" value="Carb_kinase_FGGY_CS"/>
</dbReference>
<name>A0A1H0VQI0_9BACI</name>
<dbReference type="InterPro" id="IPR000577">
    <property type="entry name" value="Carb_kinase_FGGY"/>
</dbReference>
<evidence type="ECO:0000256" key="2">
    <source>
        <dbReference type="ARBA" id="ARBA00022679"/>
    </source>
</evidence>
<dbReference type="InterPro" id="IPR018484">
    <property type="entry name" value="FGGY_N"/>
</dbReference>
<keyword evidence="7" id="KW-1185">Reference proteome</keyword>
<dbReference type="Gene3D" id="3.30.420.40">
    <property type="match status" value="2"/>
</dbReference>
<dbReference type="SUPFAM" id="SSF53067">
    <property type="entry name" value="Actin-like ATPase domain"/>
    <property type="match status" value="2"/>
</dbReference>
<proteinExistence type="inferred from homology"/>
<evidence type="ECO:0000259" key="5">
    <source>
        <dbReference type="Pfam" id="PF02782"/>
    </source>
</evidence>
<reference evidence="7" key="1">
    <citation type="submission" date="2016-10" db="EMBL/GenBank/DDBJ databases">
        <authorList>
            <person name="Varghese N."/>
            <person name="Submissions S."/>
        </authorList>
    </citation>
    <scope>NUCLEOTIDE SEQUENCE [LARGE SCALE GENOMIC DNA]</scope>
    <source>
        <strain evidence="7">IBRC-M10078</strain>
    </source>
</reference>
<dbReference type="RefSeq" id="WP_139163106.1">
    <property type="nucleotide sequence ID" value="NZ_FNJU01000007.1"/>
</dbReference>
<dbReference type="InterPro" id="IPR050406">
    <property type="entry name" value="FGGY_Carb_Kinase"/>
</dbReference>
<dbReference type="PROSITE" id="PS00933">
    <property type="entry name" value="FGGY_KINASES_1"/>
    <property type="match status" value="1"/>
</dbReference>
<dbReference type="OrthoDB" id="9805576at2"/>
<dbReference type="PIRSF" id="PIRSF000538">
    <property type="entry name" value="GlpK"/>
    <property type="match status" value="1"/>
</dbReference>
<evidence type="ECO:0000259" key="4">
    <source>
        <dbReference type="Pfam" id="PF00370"/>
    </source>
</evidence>
<dbReference type="GO" id="GO:0005975">
    <property type="term" value="P:carbohydrate metabolic process"/>
    <property type="evidence" value="ECO:0007669"/>
    <property type="project" value="InterPro"/>
</dbReference>
<evidence type="ECO:0000256" key="1">
    <source>
        <dbReference type="ARBA" id="ARBA00009156"/>
    </source>
</evidence>
<dbReference type="GO" id="GO:0016301">
    <property type="term" value="F:kinase activity"/>
    <property type="evidence" value="ECO:0007669"/>
    <property type="project" value="UniProtKB-KW"/>
</dbReference>
<dbReference type="PANTHER" id="PTHR43095:SF2">
    <property type="entry name" value="GLUCONOKINASE"/>
    <property type="match status" value="1"/>
</dbReference>
<dbReference type="Proteomes" id="UP000199159">
    <property type="component" value="Unassembled WGS sequence"/>
</dbReference>